<evidence type="ECO:0000313" key="2">
    <source>
        <dbReference type="Proteomes" id="UP000829542"/>
    </source>
</evidence>
<organism evidence="1 2">
    <name type="scientific">Ignatzschineria rhizosphaerae</name>
    <dbReference type="NCBI Taxonomy" id="2923279"/>
    <lineage>
        <taxon>Bacteria</taxon>
        <taxon>Pseudomonadati</taxon>
        <taxon>Pseudomonadota</taxon>
        <taxon>Gammaproteobacteria</taxon>
        <taxon>Cardiobacteriales</taxon>
        <taxon>Ignatzschineriaceae</taxon>
        <taxon>Ignatzschineria</taxon>
    </lineage>
</organism>
<reference evidence="1 2" key="1">
    <citation type="submission" date="2022-03" db="EMBL/GenBank/DDBJ databases">
        <title>Ignatzschineria rhizosphaerae HR5S32.</title>
        <authorList>
            <person name="Sun J.Q."/>
            <person name="Feng J.Y."/>
        </authorList>
    </citation>
    <scope>NUCLEOTIDE SEQUENCE [LARGE SCALE GENOMIC DNA]</scope>
    <source>
        <strain evidence="1 2">HR5S32</strain>
    </source>
</reference>
<evidence type="ECO:0000313" key="1">
    <source>
        <dbReference type="EMBL" id="UNM95935.1"/>
    </source>
</evidence>
<dbReference type="RefSeq" id="WP_242148710.1">
    <property type="nucleotide sequence ID" value="NZ_CP093379.1"/>
</dbReference>
<dbReference type="Proteomes" id="UP000829542">
    <property type="component" value="Chromosome"/>
</dbReference>
<protein>
    <submittedName>
        <fullName evidence="1">Uncharacterized protein</fullName>
    </submittedName>
</protein>
<sequence length="132" mass="15003">MTRKRRDFNYAYYCLEKWVLWNTEHNGFPTRSPILKLGEMAAFSSASSIPTGVESNDRDVERANTILAMMNNSSGKSAERAHLLKIVSAGRREDESIQSAMDRIGIKGDKRAFHDAIEEFDIRLETLIHKVA</sequence>
<name>A0ABY3X220_9GAMM</name>
<keyword evidence="2" id="KW-1185">Reference proteome</keyword>
<accession>A0ABY3X220</accession>
<gene>
    <name evidence="1" type="ORF">MMG00_12140</name>
</gene>
<dbReference type="EMBL" id="CP093379">
    <property type="protein sequence ID" value="UNM95935.1"/>
    <property type="molecule type" value="Genomic_DNA"/>
</dbReference>
<proteinExistence type="predicted"/>